<dbReference type="CDD" id="cd06184">
    <property type="entry name" value="flavohem_like_fad_nad_binding"/>
    <property type="match status" value="1"/>
</dbReference>
<dbReference type="Gene3D" id="3.40.50.80">
    <property type="entry name" value="Nucleotide-binding domain of ferredoxin-NADP reductase (FNR) module"/>
    <property type="match status" value="1"/>
</dbReference>
<evidence type="ECO:0000256" key="9">
    <source>
        <dbReference type="ARBA" id="ARBA00022630"/>
    </source>
</evidence>
<evidence type="ECO:0000256" key="5">
    <source>
        <dbReference type="ARBA" id="ARBA00012229"/>
    </source>
</evidence>
<dbReference type="OrthoDB" id="9801223at2"/>
<dbReference type="SUPFAM" id="SSF46458">
    <property type="entry name" value="Globin-like"/>
    <property type="match status" value="1"/>
</dbReference>
<dbReference type="InterPro" id="IPR017938">
    <property type="entry name" value="Riboflavin_synthase-like_b-brl"/>
</dbReference>
<gene>
    <name evidence="24" type="ORF">SAMN05421877_10632</name>
</gene>
<dbReference type="FunFam" id="1.10.490.10:FF:000003">
    <property type="entry name" value="Flavohemoprotein"/>
    <property type="match status" value="1"/>
</dbReference>
<dbReference type="Pfam" id="PF00042">
    <property type="entry name" value="Globin"/>
    <property type="match status" value="1"/>
</dbReference>
<evidence type="ECO:0000313" key="24">
    <source>
        <dbReference type="EMBL" id="SEG24398.1"/>
    </source>
</evidence>
<dbReference type="InterPro" id="IPR008333">
    <property type="entry name" value="Cbr1-like_FAD-bd_dom"/>
</dbReference>
<evidence type="ECO:0000256" key="20">
    <source>
        <dbReference type="ARBA" id="ARBA00049433"/>
    </source>
</evidence>
<dbReference type="CDD" id="cd14779">
    <property type="entry name" value="FHP_Ae-globin-like"/>
    <property type="match status" value="1"/>
</dbReference>
<dbReference type="PRINTS" id="PR00188">
    <property type="entry name" value="PLANTGLOBIN"/>
</dbReference>
<comment type="catalytic activity">
    <reaction evidence="20">
        <text>2 nitric oxide + NADPH + 2 O2 = 2 nitrate + NADP(+) + H(+)</text>
        <dbReference type="Rhea" id="RHEA:19465"/>
        <dbReference type="ChEBI" id="CHEBI:15378"/>
        <dbReference type="ChEBI" id="CHEBI:15379"/>
        <dbReference type="ChEBI" id="CHEBI:16480"/>
        <dbReference type="ChEBI" id="CHEBI:17632"/>
        <dbReference type="ChEBI" id="CHEBI:57783"/>
        <dbReference type="ChEBI" id="CHEBI:58349"/>
        <dbReference type="EC" id="1.14.12.17"/>
    </reaction>
</comment>
<evidence type="ECO:0000256" key="4">
    <source>
        <dbReference type="ARBA" id="ARBA00008414"/>
    </source>
</evidence>
<dbReference type="GO" id="GO:0046210">
    <property type="term" value="P:nitric oxide catabolic process"/>
    <property type="evidence" value="ECO:0007669"/>
    <property type="project" value="TreeGrafter"/>
</dbReference>
<dbReference type="GO" id="GO:0019825">
    <property type="term" value="F:oxygen binding"/>
    <property type="evidence" value="ECO:0007669"/>
    <property type="project" value="InterPro"/>
</dbReference>
<keyword evidence="9" id="KW-0285">Flavoprotein</keyword>
<feature type="domain" description="Globin" evidence="22">
    <location>
        <begin position="1"/>
        <end position="137"/>
    </location>
</feature>
<keyword evidence="7 21" id="KW-0349">Heme</keyword>
<dbReference type="NCBIfam" id="NF009805">
    <property type="entry name" value="PRK13289.1"/>
    <property type="match status" value="1"/>
</dbReference>
<dbReference type="FunFam" id="2.40.30.10:FF:000034">
    <property type="entry name" value="Flavohemoprotein"/>
    <property type="match status" value="1"/>
</dbReference>
<evidence type="ECO:0000256" key="8">
    <source>
        <dbReference type="ARBA" id="ARBA00022621"/>
    </source>
</evidence>
<dbReference type="InterPro" id="IPR012292">
    <property type="entry name" value="Globin/Proto"/>
</dbReference>
<dbReference type="GO" id="GO:0071500">
    <property type="term" value="P:cellular response to nitrosative stress"/>
    <property type="evidence" value="ECO:0007669"/>
    <property type="project" value="TreeGrafter"/>
</dbReference>
<dbReference type="InterPro" id="IPR039261">
    <property type="entry name" value="FNR_nucleotide-bd"/>
</dbReference>
<evidence type="ECO:0000313" key="25">
    <source>
        <dbReference type="Proteomes" id="UP000236731"/>
    </source>
</evidence>
<dbReference type="EC" id="1.14.12.17" evidence="5"/>
<evidence type="ECO:0000259" key="22">
    <source>
        <dbReference type="PROSITE" id="PS01033"/>
    </source>
</evidence>
<evidence type="ECO:0000256" key="7">
    <source>
        <dbReference type="ARBA" id="ARBA00022617"/>
    </source>
</evidence>
<dbReference type="Pfam" id="PF00970">
    <property type="entry name" value="FAD_binding_6"/>
    <property type="match status" value="1"/>
</dbReference>
<keyword evidence="15" id="KW-0520">NAD</keyword>
<evidence type="ECO:0000256" key="14">
    <source>
        <dbReference type="ARBA" id="ARBA00023004"/>
    </source>
</evidence>
<comment type="cofactor">
    <cofactor evidence="1">
        <name>heme b</name>
        <dbReference type="ChEBI" id="CHEBI:60344"/>
    </cofactor>
</comment>
<accession>A0A1H5YK08</accession>
<keyword evidence="10" id="KW-0479">Metal-binding</keyword>
<dbReference type="SUPFAM" id="SSF52343">
    <property type="entry name" value="Ferredoxin reductase-like, C-terminal NADP-linked domain"/>
    <property type="match status" value="1"/>
</dbReference>
<evidence type="ECO:0000256" key="3">
    <source>
        <dbReference type="ARBA" id="ARBA00006401"/>
    </source>
</evidence>
<dbReference type="PROSITE" id="PS51384">
    <property type="entry name" value="FAD_FR"/>
    <property type="match status" value="1"/>
</dbReference>
<proteinExistence type="inferred from homology"/>
<dbReference type="GO" id="GO:0005344">
    <property type="term" value="F:oxygen carrier activity"/>
    <property type="evidence" value="ECO:0007669"/>
    <property type="project" value="UniProtKB-KW"/>
</dbReference>
<dbReference type="Gene3D" id="2.40.30.10">
    <property type="entry name" value="Translation factors"/>
    <property type="match status" value="1"/>
</dbReference>
<dbReference type="PROSITE" id="PS01033">
    <property type="entry name" value="GLOBIN"/>
    <property type="match status" value="1"/>
</dbReference>
<comment type="catalytic activity">
    <reaction evidence="19">
        <text>2 nitric oxide + NADH + 2 O2 = 2 nitrate + NAD(+) + H(+)</text>
        <dbReference type="Rhea" id="RHEA:19469"/>
        <dbReference type="ChEBI" id="CHEBI:15378"/>
        <dbReference type="ChEBI" id="CHEBI:15379"/>
        <dbReference type="ChEBI" id="CHEBI:16480"/>
        <dbReference type="ChEBI" id="CHEBI:17632"/>
        <dbReference type="ChEBI" id="CHEBI:57540"/>
        <dbReference type="ChEBI" id="CHEBI:57945"/>
        <dbReference type="EC" id="1.14.12.17"/>
    </reaction>
</comment>
<keyword evidence="13" id="KW-0560">Oxidoreductase</keyword>
<evidence type="ECO:0000256" key="12">
    <source>
        <dbReference type="ARBA" id="ARBA00022857"/>
    </source>
</evidence>
<sequence>MNEQQIALIKATVPILKENGVLLTRYFYERMFKHNPELKHVFNMGNQQSGKQQTALAMAVLAYAENIENPGVLMGIVDHIGHKHTSLDIRPEHYQIVGNHLISSIKEVLGDAASEELLEAWTLAYNQLAAIMSGHEAKIYTDKVNHPGGWTGWRPFIVKERVKESEEITSFYLYPADGGRIASHQPGQYISVRLFLPELDLLQPRQYSVSNSPNGQYYRISVKQEKGSTHPDGMISNRLHEHVQVGDTIELTSPSGNFVLEGKEQGKPQVFISGGIGQTPLLAMVEDLLTDPNVEQPIVWVHGCRNEQVHAFRDRLKEIATINPQFQNHLFYEQLDQDCEHARSGIVDLQKIADKVVLEDANYYLCGPAGFIRKQYEFLKETGVDPSSIHFEEFGPASLSLN</sequence>
<comment type="similarity">
    <text evidence="3">In the C-terminal section; belongs to the flavoprotein pyridine nucleotide cytochrome reductase family.</text>
</comment>
<evidence type="ECO:0000256" key="11">
    <source>
        <dbReference type="ARBA" id="ARBA00022827"/>
    </source>
</evidence>
<dbReference type="Gene3D" id="1.10.490.10">
    <property type="entry name" value="Globins"/>
    <property type="match status" value="1"/>
</dbReference>
<keyword evidence="24" id="KW-0223">Dioxygenase</keyword>
<dbReference type="PANTHER" id="PTHR43396:SF3">
    <property type="entry name" value="FLAVOHEMOPROTEIN"/>
    <property type="match status" value="1"/>
</dbReference>
<dbReference type="GO" id="GO:0046872">
    <property type="term" value="F:metal ion binding"/>
    <property type="evidence" value="ECO:0007669"/>
    <property type="project" value="UniProtKB-KW"/>
</dbReference>
<keyword evidence="21" id="KW-0813">Transport</keyword>
<evidence type="ECO:0000256" key="13">
    <source>
        <dbReference type="ARBA" id="ARBA00023002"/>
    </source>
</evidence>
<dbReference type="SUPFAM" id="SSF63380">
    <property type="entry name" value="Riboflavin synthase domain-like"/>
    <property type="match status" value="1"/>
</dbReference>
<evidence type="ECO:0000256" key="21">
    <source>
        <dbReference type="RuleBase" id="RU000356"/>
    </source>
</evidence>
<comment type="cofactor">
    <cofactor evidence="2">
        <name>FAD</name>
        <dbReference type="ChEBI" id="CHEBI:57692"/>
    </cofactor>
</comment>
<evidence type="ECO:0000256" key="15">
    <source>
        <dbReference type="ARBA" id="ARBA00023027"/>
    </source>
</evidence>
<dbReference type="InterPro" id="IPR009050">
    <property type="entry name" value="Globin-like_sf"/>
</dbReference>
<dbReference type="EMBL" id="FNUT01000006">
    <property type="protein sequence ID" value="SEG24398.1"/>
    <property type="molecule type" value="Genomic_DNA"/>
</dbReference>
<keyword evidence="8 21" id="KW-0561">Oxygen transport</keyword>
<dbReference type="FunFam" id="3.40.50.80:FF:000010">
    <property type="entry name" value="Flavohemoprotein"/>
    <property type="match status" value="1"/>
</dbReference>
<name>A0A1H5YK08_9SPHI</name>
<comment type="similarity">
    <text evidence="4">Belongs to the globin family. Two-domain flavohemoproteins subfamily.</text>
</comment>
<dbReference type="AlphaFoldDB" id="A0A1H5YK08"/>
<evidence type="ECO:0000256" key="10">
    <source>
        <dbReference type="ARBA" id="ARBA00022723"/>
    </source>
</evidence>
<dbReference type="RefSeq" id="WP_103906443.1">
    <property type="nucleotide sequence ID" value="NZ_CP049246.1"/>
</dbReference>
<evidence type="ECO:0000256" key="19">
    <source>
        <dbReference type="ARBA" id="ARBA00048649"/>
    </source>
</evidence>
<keyword evidence="12" id="KW-0521">NADP</keyword>
<evidence type="ECO:0000256" key="17">
    <source>
        <dbReference type="ARBA" id="ARBA00030929"/>
    </source>
</evidence>
<dbReference type="PANTHER" id="PTHR43396">
    <property type="entry name" value="FLAVOHEMOPROTEIN"/>
    <property type="match status" value="1"/>
</dbReference>
<evidence type="ECO:0000256" key="18">
    <source>
        <dbReference type="ARBA" id="ARBA00033187"/>
    </source>
</evidence>
<feature type="domain" description="FAD-binding FR-type" evidence="23">
    <location>
        <begin position="151"/>
        <end position="261"/>
    </location>
</feature>
<dbReference type="GO" id="GO:0020037">
    <property type="term" value="F:heme binding"/>
    <property type="evidence" value="ECO:0007669"/>
    <property type="project" value="InterPro"/>
</dbReference>
<dbReference type="InterPro" id="IPR000971">
    <property type="entry name" value="Globin"/>
</dbReference>
<evidence type="ECO:0000256" key="2">
    <source>
        <dbReference type="ARBA" id="ARBA00001974"/>
    </source>
</evidence>
<evidence type="ECO:0000256" key="16">
    <source>
        <dbReference type="ARBA" id="ARBA00030024"/>
    </source>
</evidence>
<dbReference type="Pfam" id="PF00175">
    <property type="entry name" value="NAD_binding_1"/>
    <property type="match status" value="1"/>
</dbReference>
<organism evidence="24 25">
    <name type="scientific">Sphingobacterium lactis</name>
    <dbReference type="NCBI Taxonomy" id="797291"/>
    <lineage>
        <taxon>Bacteria</taxon>
        <taxon>Pseudomonadati</taxon>
        <taxon>Bacteroidota</taxon>
        <taxon>Sphingobacteriia</taxon>
        <taxon>Sphingobacteriales</taxon>
        <taxon>Sphingobacteriaceae</taxon>
        <taxon>Sphingobacterium</taxon>
    </lineage>
</organism>
<protein>
    <recommendedName>
        <fullName evidence="6">Flavohemoprotein</fullName>
        <ecNumber evidence="5">1.14.12.17</ecNumber>
    </recommendedName>
    <alternativeName>
        <fullName evidence="17">Flavohemoglobin</fullName>
    </alternativeName>
    <alternativeName>
        <fullName evidence="16">Hemoglobin-like protein</fullName>
    </alternativeName>
    <alternativeName>
        <fullName evidence="18">Nitric oxide dioxygenase</fullName>
    </alternativeName>
</protein>
<evidence type="ECO:0000256" key="1">
    <source>
        <dbReference type="ARBA" id="ARBA00001970"/>
    </source>
</evidence>
<evidence type="ECO:0000256" key="6">
    <source>
        <dbReference type="ARBA" id="ARBA00014637"/>
    </source>
</evidence>
<keyword evidence="14" id="KW-0408">Iron</keyword>
<dbReference type="GO" id="GO:0071949">
    <property type="term" value="F:FAD binding"/>
    <property type="evidence" value="ECO:0007669"/>
    <property type="project" value="TreeGrafter"/>
</dbReference>
<evidence type="ECO:0000259" key="23">
    <source>
        <dbReference type="PROSITE" id="PS51384"/>
    </source>
</evidence>
<keyword evidence="11" id="KW-0274">FAD</keyword>
<keyword evidence="25" id="KW-1185">Reference proteome</keyword>
<reference evidence="25" key="1">
    <citation type="submission" date="2016-10" db="EMBL/GenBank/DDBJ databases">
        <authorList>
            <person name="Varghese N."/>
            <person name="Submissions S."/>
        </authorList>
    </citation>
    <scope>NUCLEOTIDE SEQUENCE [LARGE SCALE GENOMIC DNA]</scope>
    <source>
        <strain evidence="25">DSM 22361</strain>
    </source>
</reference>
<dbReference type="InterPro" id="IPR017927">
    <property type="entry name" value="FAD-bd_FR_type"/>
</dbReference>
<dbReference type="InterPro" id="IPR001433">
    <property type="entry name" value="OxRdtase_FAD/NAD-bd"/>
</dbReference>
<dbReference type="Proteomes" id="UP000236731">
    <property type="component" value="Unassembled WGS sequence"/>
</dbReference>
<dbReference type="GO" id="GO:0008941">
    <property type="term" value="F:nitric oxide dioxygenase NAD(P)H activity"/>
    <property type="evidence" value="ECO:0007669"/>
    <property type="project" value="UniProtKB-EC"/>
</dbReference>